<evidence type="ECO:0000256" key="1">
    <source>
        <dbReference type="SAM" id="Coils"/>
    </source>
</evidence>
<feature type="region of interest" description="Disordered" evidence="2">
    <location>
        <begin position="713"/>
        <end position="753"/>
    </location>
</feature>
<dbReference type="Pfam" id="PF09759">
    <property type="entry name" value="Atx10homo_assoc"/>
    <property type="match status" value="1"/>
</dbReference>
<evidence type="ECO:0000313" key="6">
    <source>
        <dbReference type="Proteomes" id="UP000271087"/>
    </source>
</evidence>
<dbReference type="InterPro" id="IPR032446">
    <property type="entry name" value="SCAPER_N"/>
</dbReference>
<dbReference type="SUPFAM" id="SSF48371">
    <property type="entry name" value="ARM repeat"/>
    <property type="match status" value="1"/>
</dbReference>
<proteinExistence type="predicted"/>
<reference evidence="7" key="1">
    <citation type="submission" date="2016-06" db="UniProtKB">
        <authorList>
            <consortium name="WormBaseParasite"/>
        </authorList>
    </citation>
    <scope>IDENTIFICATION</scope>
</reference>
<feature type="compositionally biased region" description="Basic and acidic residues" evidence="2">
    <location>
        <begin position="555"/>
        <end position="569"/>
    </location>
</feature>
<feature type="region of interest" description="Disordered" evidence="2">
    <location>
        <begin position="542"/>
        <end position="569"/>
    </location>
</feature>
<protein>
    <submittedName>
        <fullName evidence="7">SCAPER_N domain-containing protein</fullName>
    </submittedName>
</protein>
<keyword evidence="1" id="KW-0175">Coiled coil</keyword>
<name>A0A182DXH3_ONCOC</name>
<accession>A0A182DXH3</accession>
<feature type="domain" description="S phase cyclin A-associated protein in the endoplasmic reticulum N-terminal" evidence="4">
    <location>
        <begin position="35"/>
        <end position="115"/>
    </location>
</feature>
<dbReference type="PANTHER" id="PTHR31434">
    <property type="entry name" value="S PHASE CYCLIN A-ASSOCIATED PROTEIN IN THE ENDOPLASMIC RETICULUM"/>
    <property type="match status" value="1"/>
</dbReference>
<dbReference type="OrthoDB" id="71500at2759"/>
<evidence type="ECO:0000313" key="7">
    <source>
        <dbReference type="WBParaSite" id="nOo.2.0.1.t00350-RA"/>
    </source>
</evidence>
<evidence type="ECO:0000259" key="3">
    <source>
        <dbReference type="Pfam" id="PF09759"/>
    </source>
</evidence>
<evidence type="ECO:0000313" key="5">
    <source>
        <dbReference type="EMBL" id="VDK61954.1"/>
    </source>
</evidence>
<evidence type="ECO:0000256" key="2">
    <source>
        <dbReference type="SAM" id="MobiDB-lite"/>
    </source>
</evidence>
<dbReference type="WBParaSite" id="nOo.2.0.1.t00350-RA">
    <property type="protein sequence ID" value="nOo.2.0.1.t00350-RA"/>
    <property type="gene ID" value="nOo.2.0.1.g00350"/>
</dbReference>
<keyword evidence="6" id="KW-1185">Reference proteome</keyword>
<evidence type="ECO:0000259" key="4">
    <source>
        <dbReference type="Pfam" id="PF16501"/>
    </source>
</evidence>
<dbReference type="InterPro" id="IPR019156">
    <property type="entry name" value="Ataxin-10_domain"/>
</dbReference>
<gene>
    <name evidence="5" type="ORF">NOO_LOCUS350</name>
</gene>
<dbReference type="InterPro" id="IPR016024">
    <property type="entry name" value="ARM-type_fold"/>
</dbReference>
<reference evidence="5 6" key="2">
    <citation type="submission" date="2018-08" db="EMBL/GenBank/DDBJ databases">
        <authorList>
            <person name="Laetsch R D."/>
            <person name="Stevens L."/>
            <person name="Kumar S."/>
            <person name="Blaxter L. M."/>
        </authorList>
    </citation>
    <scope>NUCLEOTIDE SEQUENCE [LARGE SCALE GENOMIC DNA]</scope>
</reference>
<feature type="domain" description="Ataxin-10" evidence="3">
    <location>
        <begin position="1823"/>
        <end position="1923"/>
    </location>
</feature>
<sequence length="1930" mass="221377">MSKNNSYLAPKQVYSKAVYEEPSSVSEKKINGNREKAKQWTYYIETLNRTIDCIYEICHKEQTVNGCKVEVLMYLSNSVRDFESLIKTIELEVAWDEKSSRRHAVAWEIRKAISPSGKPIVEGPNKDADTLINMLKLSPIVVHEVVQSAEKKLNAKLAQSVPSLISSPAATLQHNEILLDKENQKKRMEMSKTVFFVEENQNDDGWRLVTTRHRRRKSTEANSVLANNKEENHIRVAVTASPKRNVYERLTNGVLRSPNLSARTSTLSESSGRGLMYPRCAMDLPQTKASMAKVAYCRQLLWKKHQSDLAKKMERRRRRDLQSARKANSVPALSAINFADPDAVSRSAAAFKNRKKVLKKDGIIGIVKERSMPANFERIEELPSENDEDRENIPSGLEESIVIHSSSDYFTHSRSEPPLSELVLPDGIDADDAWKAMTEEEESLVQEEESLKKEIEEEESISVDDELERKVAAEDVVLEQLEIEHKCEETVDAELCSNKKAPVTWQDVVNNWKQEMEEYASVSWSEIVEREITRYRKPGEFAERHEKLSSPSRKRNTENATKRHQERQRRAEELRQMLQKEKAQRLKELSNKVEEVRRKRAELDERKLEHLQMRMAKAEENRQKSIEGIVKKARDDDVKVMEVQFINTIEADNMRHDVMVRNQEWEQRAQTIANERARKNEEKAAKEAAVEERRKIAENQRIEKTREKFEKKELLEAQRNEQEKERSEAARERNKQLNERVAEKKATEAVESEELMKKIQKKQEETRRRYENTLIQVKHRAGELSSPRPMESIVSLADFSQIPSETPYASTLENVIGGGTSKKCKLCDSPLDSDFFTMAHFLSASHLSKANIDIGKLTYDCLKTQIDQNVEDVSIEATRQLSLEGESEISKQSTSAKKRRTRLRQKIQARAKEYESIIGQSDLAEFYRTPLAKTSIDRPLRDIAKILKTTLGDSVIKDCCNGLVKESFQCKVYVNADLHILERSLSEILRALRTSDIPEKREMLLKAIVQNDFIDILTTLISCATNGSTVIPSRTYCKALSILGELGNINKFIVSKFFFSNRIFALLDAYCIKSKMMIWQFLKESSHISISDGFHRLLIESVMLCSTFLSIISALYPKIKKTISSITTVFGITDDEIYIKLLLSLINSNGYSDSLSLLIKHSGTIAALPWSVQLDSNAVAVPFMIYIDMILETSEILRLLGCKKRGNEAEEALSEKSPLIATAATAVQQLAIRIYSMISSDCNASATIAVISVLSGANCRDEIDVTQMLTTSLFQLWFLLLKRERNEAIKYLEDSELCLRLIYIAMTMVAQTEKIISANAESKSKPAEKRTRNFFHFLIEVIGYFATASERAKMFCLLGWQRSLLMQLAALPLGYFSNRELMAILMPTLIAICYQNPMAIDLIKPSLSAKTFAIYLEAAQDEQFPEPARFPKKFWSDAIKYFSNYCSMCEEKFLDITDRRAKELDMGWWKSFHRCTVMDNFGSYMDHFEVEQLRSFMRLIFEAVLKNYKCDADFEISVEEKKQRKLLMQCLVNASNCSENLRLCADRYSENCLRTILKLDWLQNETFAAVINFSRPENGEMYYQIAFECSILWNQVCHDIKKLESNKMDTSSRNTSEFQNFDSLTKAYDKRSWLLAVFAKYLELNDDFLAVCNKITEPSSIDTFIDIIDTVVDYGKKGCNIKFAAGNVKYILTFLEKALEKFGTFEQSSKMSEEYSGVDSFNNIFRIYVLLEMVLELVAMEQYESVFKGDIITAKLILHIIEGIVHYDYCKYQSETCISISHEKLNNRPRIELLPRNAANINCVYNFAIALSICDDVKLIETMKLSCLELLSILCHENDMNREYFGANDSIPLLLNCMYIRDDHNPVGRLYAIATLRHLVLGYPPNQLRLAQLAKEPSAIIERDGLLKELGLCAVYDEKAKKIRLKPLPR</sequence>
<dbReference type="Pfam" id="PF16501">
    <property type="entry name" value="SCAPER_N"/>
    <property type="match status" value="1"/>
</dbReference>
<dbReference type="EMBL" id="UYRW01000033">
    <property type="protein sequence ID" value="VDK61954.1"/>
    <property type="molecule type" value="Genomic_DNA"/>
</dbReference>
<dbReference type="STRING" id="42157.A0A182DXH3"/>
<feature type="coiled-coil region" evidence="1">
    <location>
        <begin position="437"/>
        <end position="484"/>
    </location>
</feature>
<organism evidence="7">
    <name type="scientific">Onchocerca ochengi</name>
    <name type="common">Filarial nematode worm</name>
    <dbReference type="NCBI Taxonomy" id="42157"/>
    <lineage>
        <taxon>Eukaryota</taxon>
        <taxon>Metazoa</taxon>
        <taxon>Ecdysozoa</taxon>
        <taxon>Nematoda</taxon>
        <taxon>Chromadorea</taxon>
        <taxon>Rhabditida</taxon>
        <taxon>Spirurina</taxon>
        <taxon>Spiruromorpha</taxon>
        <taxon>Filarioidea</taxon>
        <taxon>Onchocercidae</taxon>
        <taxon>Onchocerca</taxon>
    </lineage>
</organism>
<dbReference type="PANTHER" id="PTHR31434:SF2">
    <property type="entry name" value="S PHASE CYCLIN A-ASSOCIATED PROTEIN IN THE ENDOPLASMIC RETICULUM"/>
    <property type="match status" value="1"/>
</dbReference>
<dbReference type="Proteomes" id="UP000271087">
    <property type="component" value="Unassembled WGS sequence"/>
</dbReference>